<protein>
    <submittedName>
        <fullName evidence="1">Uncharacterized protein</fullName>
    </submittedName>
</protein>
<reference evidence="1" key="1">
    <citation type="submission" date="2021-05" db="EMBL/GenBank/DDBJ databases">
        <authorList>
            <person name="Scholz U."/>
            <person name="Mascher M."/>
            <person name="Fiebig A."/>
        </authorList>
    </citation>
    <scope>NUCLEOTIDE SEQUENCE [LARGE SCALE GENOMIC DNA]</scope>
</reference>
<dbReference type="Proteomes" id="UP001732700">
    <property type="component" value="Chromosome 2D"/>
</dbReference>
<evidence type="ECO:0000313" key="2">
    <source>
        <dbReference type="Proteomes" id="UP001732700"/>
    </source>
</evidence>
<sequence>MSLMPWLGGRGDPFSSDLFDPFGASWPWDAVRRGGDGGSGSRDDATAVARTNVDWHENEKEHIFSAEIPGVRKEDVKVEVEDGNVLKISGQKTREEEHKDDAWNRVERSFGSFMRRFRLPENAKTDGIRCTMQDGVLRVVVPKDEEAQKQRNVRLNAHEHHRAARRNLALLAFPCLRSASVLLLVC</sequence>
<name>A0ACD5V992_AVESA</name>
<keyword evidence="2" id="KW-1185">Reference proteome</keyword>
<reference evidence="1" key="2">
    <citation type="submission" date="2025-09" db="UniProtKB">
        <authorList>
            <consortium name="EnsemblPlants"/>
        </authorList>
    </citation>
    <scope>IDENTIFICATION</scope>
</reference>
<evidence type="ECO:0000313" key="1">
    <source>
        <dbReference type="EnsemblPlants" id="AVESA.00010b.r2.2DG0403130.1.CDS"/>
    </source>
</evidence>
<dbReference type="EnsemblPlants" id="AVESA.00010b.r2.2DG0403130.1">
    <property type="protein sequence ID" value="AVESA.00010b.r2.2DG0403130.1.CDS"/>
    <property type="gene ID" value="AVESA.00010b.r2.2DG0403130"/>
</dbReference>
<accession>A0ACD5V992</accession>
<proteinExistence type="predicted"/>
<organism evidence="1 2">
    <name type="scientific">Avena sativa</name>
    <name type="common">Oat</name>
    <dbReference type="NCBI Taxonomy" id="4498"/>
    <lineage>
        <taxon>Eukaryota</taxon>
        <taxon>Viridiplantae</taxon>
        <taxon>Streptophyta</taxon>
        <taxon>Embryophyta</taxon>
        <taxon>Tracheophyta</taxon>
        <taxon>Spermatophyta</taxon>
        <taxon>Magnoliopsida</taxon>
        <taxon>Liliopsida</taxon>
        <taxon>Poales</taxon>
        <taxon>Poaceae</taxon>
        <taxon>BOP clade</taxon>
        <taxon>Pooideae</taxon>
        <taxon>Poodae</taxon>
        <taxon>Poeae</taxon>
        <taxon>Poeae Chloroplast Group 1 (Aveneae type)</taxon>
        <taxon>Aveninae</taxon>
        <taxon>Avena</taxon>
    </lineage>
</organism>